<proteinExistence type="predicted"/>
<gene>
    <name evidence="2" type="ORF">BC659_2057</name>
</gene>
<dbReference type="EMBL" id="SNWP01000011">
    <property type="protein sequence ID" value="TDO26747.1"/>
    <property type="molecule type" value="Genomic_DNA"/>
</dbReference>
<name>A0A4R6IWI7_9BACT</name>
<organism evidence="2 3">
    <name type="scientific">Sediminibacterium goheungense</name>
    <dbReference type="NCBI Taxonomy" id="1086393"/>
    <lineage>
        <taxon>Bacteria</taxon>
        <taxon>Pseudomonadati</taxon>
        <taxon>Bacteroidota</taxon>
        <taxon>Chitinophagia</taxon>
        <taxon>Chitinophagales</taxon>
        <taxon>Chitinophagaceae</taxon>
        <taxon>Sediminibacterium</taxon>
    </lineage>
</organism>
<keyword evidence="1" id="KW-0472">Membrane</keyword>
<feature type="transmembrane region" description="Helical" evidence="1">
    <location>
        <begin position="198"/>
        <end position="216"/>
    </location>
</feature>
<feature type="transmembrane region" description="Helical" evidence="1">
    <location>
        <begin position="56"/>
        <end position="76"/>
    </location>
</feature>
<feature type="transmembrane region" description="Helical" evidence="1">
    <location>
        <begin position="97"/>
        <end position="114"/>
    </location>
</feature>
<reference evidence="2 3" key="1">
    <citation type="submission" date="2019-03" db="EMBL/GenBank/DDBJ databases">
        <title>Genomic Encyclopedia of Archaeal and Bacterial Type Strains, Phase II (KMG-II): from individual species to whole genera.</title>
        <authorList>
            <person name="Goeker M."/>
        </authorList>
    </citation>
    <scope>NUCLEOTIDE SEQUENCE [LARGE SCALE GENOMIC DNA]</scope>
    <source>
        <strain evidence="2 3">DSM 28323</strain>
    </source>
</reference>
<dbReference type="Proteomes" id="UP000295741">
    <property type="component" value="Unassembled WGS sequence"/>
</dbReference>
<keyword evidence="1" id="KW-1133">Transmembrane helix</keyword>
<keyword evidence="3" id="KW-1185">Reference proteome</keyword>
<dbReference type="OrthoDB" id="670335at2"/>
<comment type="caution">
    <text evidence="2">The sequence shown here is derived from an EMBL/GenBank/DDBJ whole genome shotgun (WGS) entry which is preliminary data.</text>
</comment>
<feature type="transmembrane region" description="Helical" evidence="1">
    <location>
        <begin position="176"/>
        <end position="192"/>
    </location>
</feature>
<keyword evidence="1" id="KW-0812">Transmembrane</keyword>
<dbReference type="AlphaFoldDB" id="A0A4R6IWI7"/>
<evidence type="ECO:0000313" key="3">
    <source>
        <dbReference type="Proteomes" id="UP000295741"/>
    </source>
</evidence>
<evidence type="ECO:0000313" key="2">
    <source>
        <dbReference type="EMBL" id="TDO26747.1"/>
    </source>
</evidence>
<feature type="transmembrane region" description="Helical" evidence="1">
    <location>
        <begin position="150"/>
        <end position="169"/>
    </location>
</feature>
<feature type="transmembrane region" description="Helical" evidence="1">
    <location>
        <begin position="31"/>
        <end position="50"/>
    </location>
</feature>
<evidence type="ECO:0000256" key="1">
    <source>
        <dbReference type="SAM" id="Phobius"/>
    </source>
</evidence>
<dbReference type="RefSeq" id="WP_133474626.1">
    <property type="nucleotide sequence ID" value="NZ_SNWP01000011.1"/>
</dbReference>
<protein>
    <submittedName>
        <fullName evidence="2">Uncharacterized protein</fullName>
    </submittedName>
</protein>
<sequence length="228" mass="25969">MSDEKKMTEQESLDLITNMIQKAKSSYHDTGIGSLLWGTVVSIASFVSYFERTYDFSIGFDIWLIVLAAIIPQIIFSIREKKANQVKKYEDDALNSVWLVFGLSIFALNFYQIVVPGVTSKFIQEDGWQMTKHYLDGSKPDEVLIPFPPSFYSLLILLYAFPTLVTGVVKKFKPMLFGAVITYGLFIGSCFTRSEYDWLLGGVAAIICWFIPGIILRRKYLAQQKKHV</sequence>
<accession>A0A4R6IWI7</accession>